<name>A0A179GIY3_PURLI</name>
<feature type="compositionally biased region" description="Low complexity" evidence="1">
    <location>
        <begin position="196"/>
        <end position="213"/>
    </location>
</feature>
<dbReference type="AlphaFoldDB" id="A0A179GIY3"/>
<dbReference type="EMBL" id="LSBH01000006">
    <property type="protein sequence ID" value="OAQ77400.1"/>
    <property type="molecule type" value="Genomic_DNA"/>
</dbReference>
<protein>
    <submittedName>
        <fullName evidence="3">Uncharacterized protein</fullName>
    </submittedName>
</protein>
<organism evidence="3 4">
    <name type="scientific">Purpureocillium lilacinum</name>
    <name type="common">Paecilomyces lilacinus</name>
    <dbReference type="NCBI Taxonomy" id="33203"/>
    <lineage>
        <taxon>Eukaryota</taxon>
        <taxon>Fungi</taxon>
        <taxon>Dikarya</taxon>
        <taxon>Ascomycota</taxon>
        <taxon>Pezizomycotina</taxon>
        <taxon>Sordariomycetes</taxon>
        <taxon>Hypocreomycetidae</taxon>
        <taxon>Hypocreales</taxon>
        <taxon>Ophiocordycipitaceae</taxon>
        <taxon>Purpureocillium</taxon>
    </lineage>
</organism>
<keyword evidence="2" id="KW-0472">Membrane</keyword>
<comment type="caution">
    <text evidence="3">The sequence shown here is derived from an EMBL/GenBank/DDBJ whole genome shotgun (WGS) entry which is preliminary data.</text>
</comment>
<feature type="region of interest" description="Disordered" evidence="1">
    <location>
        <begin position="300"/>
        <end position="325"/>
    </location>
</feature>
<evidence type="ECO:0000313" key="3">
    <source>
        <dbReference type="EMBL" id="OAQ77400.1"/>
    </source>
</evidence>
<accession>A0A179GIY3</accession>
<reference evidence="3 4" key="1">
    <citation type="submission" date="2016-01" db="EMBL/GenBank/DDBJ databases">
        <title>Biosynthesis of antibiotic leucinostatins and their inhibition on Phytophthora in bio-control Purpureocillium lilacinum.</title>
        <authorList>
            <person name="Wang G."/>
            <person name="Liu Z."/>
            <person name="Lin R."/>
            <person name="Li E."/>
            <person name="Mao Z."/>
            <person name="Ling J."/>
            <person name="Yin W."/>
            <person name="Xie B."/>
        </authorList>
    </citation>
    <scope>NUCLEOTIDE SEQUENCE [LARGE SCALE GENOMIC DNA]</scope>
    <source>
        <strain evidence="3">PLBJ-1</strain>
    </source>
</reference>
<feature type="compositionally biased region" description="Low complexity" evidence="1">
    <location>
        <begin position="170"/>
        <end position="186"/>
    </location>
</feature>
<feature type="region of interest" description="Disordered" evidence="1">
    <location>
        <begin position="170"/>
        <end position="222"/>
    </location>
</feature>
<feature type="region of interest" description="Disordered" evidence="1">
    <location>
        <begin position="1"/>
        <end position="73"/>
    </location>
</feature>
<feature type="compositionally biased region" description="Low complexity" evidence="1">
    <location>
        <begin position="398"/>
        <end position="408"/>
    </location>
</feature>
<feature type="transmembrane region" description="Helical" evidence="2">
    <location>
        <begin position="330"/>
        <end position="352"/>
    </location>
</feature>
<feature type="compositionally biased region" description="Polar residues" evidence="1">
    <location>
        <begin position="516"/>
        <end position="530"/>
    </location>
</feature>
<feature type="region of interest" description="Disordered" evidence="1">
    <location>
        <begin position="248"/>
        <end position="282"/>
    </location>
</feature>
<feature type="region of interest" description="Disordered" evidence="1">
    <location>
        <begin position="499"/>
        <end position="545"/>
    </location>
</feature>
<keyword evidence="2" id="KW-0812">Transmembrane</keyword>
<evidence type="ECO:0000256" key="1">
    <source>
        <dbReference type="SAM" id="MobiDB-lite"/>
    </source>
</evidence>
<proteinExistence type="predicted"/>
<feature type="region of interest" description="Disordered" evidence="1">
    <location>
        <begin position="362"/>
        <end position="453"/>
    </location>
</feature>
<feature type="compositionally biased region" description="Basic and acidic residues" evidence="1">
    <location>
        <begin position="50"/>
        <end position="63"/>
    </location>
</feature>
<dbReference type="Proteomes" id="UP000078240">
    <property type="component" value="Unassembled WGS sequence"/>
</dbReference>
<sequence length="545" mass="56391">MTNPSHGPSLLQAREDTRSQPHPHSLFHRRRQPDGPRGTTQTHHEHHRYPREAPADDRPRAEPGADDTAQAPPTAVARDIAGDVVQRDAAFAGAGVDTVVNVIKDPGSPFVTRVVQTVSLVQVVDPWGKPWETRTVLGPPNTVVLDPSGNTVAVTAAGLHATVAAFGATPSTTATTAPESDTDSTAPPTTEPSQASSLTSTPSHTPSTYPIISDARNGTNSKLSLLHGNSSFVHSNSSSYRTSALSTTTSLSFPSTSTDSTSEESSVTTTSSEISTTASSTHLTTTTTSSFTLLGGGFVATKPADGAQPSPTSDSGGHSPDKLSPQQKQVIGGVVGSIAGVAFLALLVLLALKYKRRRDGRQLIGGGQSGQDASRSITGGDGGSGASRAMAERSGPSAAVTAALATLTGKRNARQTASSSEGTERGFYRVSGRKLPSVLHTGGDGYSDPRESTIRESTISGSSDYYRGSQSFDPAAVQAGHLALGAPMRPVSGVPVMRSGPARVPVTENPFDDPATPTSPTDMSSRNLGSRESPRAQGSRFQEGI</sequence>
<keyword evidence="2" id="KW-1133">Transmembrane helix</keyword>
<evidence type="ECO:0000256" key="2">
    <source>
        <dbReference type="SAM" id="Phobius"/>
    </source>
</evidence>
<evidence type="ECO:0000313" key="4">
    <source>
        <dbReference type="Proteomes" id="UP000078240"/>
    </source>
</evidence>
<gene>
    <name evidence="3" type="ORF">VFPBJ_07872</name>
</gene>